<comment type="caution">
    <text evidence="1">The sequence shown here is derived from an EMBL/GenBank/DDBJ whole genome shotgun (WGS) entry which is preliminary data.</text>
</comment>
<sequence>MTLLNEQHQTPGGEFVTVLHFDYPRPPVTANQRLHWAHKAKLTRSVRDATAKLAHRIPELGKCRVELTWFVTTKARRDADNIVPTLKAMCDGLVDAGVVTDDTPDLMVKVMPVIEYVKGGIAHMELRIEKIE</sequence>
<dbReference type="GO" id="GO:0004519">
    <property type="term" value="F:endonuclease activity"/>
    <property type="evidence" value="ECO:0007669"/>
    <property type="project" value="UniProtKB-KW"/>
</dbReference>
<dbReference type="GO" id="GO:0006281">
    <property type="term" value="P:DNA repair"/>
    <property type="evidence" value="ECO:0007669"/>
    <property type="project" value="InterPro"/>
</dbReference>
<reference evidence="1 2" key="1">
    <citation type="submission" date="2020-07" db="EMBL/GenBank/DDBJ databases">
        <title>Sequencing the genomes of 1000 actinobacteria strains.</title>
        <authorList>
            <person name="Klenk H.-P."/>
        </authorList>
    </citation>
    <scope>NUCLEOTIDE SEQUENCE [LARGE SCALE GENOMIC DNA]</scope>
    <source>
        <strain evidence="1 2">LI1</strain>
    </source>
</reference>
<dbReference type="AlphaFoldDB" id="A0A7Z0J5H7"/>
<gene>
    <name evidence="1" type="ORF">HNR05_000952</name>
</gene>
<evidence type="ECO:0000313" key="1">
    <source>
        <dbReference type="EMBL" id="NYJ19161.1"/>
    </source>
</evidence>
<dbReference type="GO" id="GO:0006310">
    <property type="term" value="P:DNA recombination"/>
    <property type="evidence" value="ECO:0007669"/>
    <property type="project" value="InterPro"/>
</dbReference>
<dbReference type="InterPro" id="IPR036614">
    <property type="entry name" value="RusA-like_sf"/>
</dbReference>
<dbReference type="Gene3D" id="3.30.1330.70">
    <property type="entry name" value="Holliday junction resolvase RusA"/>
    <property type="match status" value="1"/>
</dbReference>
<keyword evidence="2" id="KW-1185">Reference proteome</keyword>
<keyword evidence="1" id="KW-0255">Endonuclease</keyword>
<dbReference type="EMBL" id="JACCFM010000001">
    <property type="protein sequence ID" value="NYJ19161.1"/>
    <property type="molecule type" value="Genomic_DNA"/>
</dbReference>
<dbReference type="Proteomes" id="UP000537260">
    <property type="component" value="Unassembled WGS sequence"/>
</dbReference>
<name>A0A7Z0J5H7_9MICO</name>
<dbReference type="RefSeq" id="WP_218868809.1">
    <property type="nucleotide sequence ID" value="NZ_JACCFM010000001.1"/>
</dbReference>
<keyword evidence="1" id="KW-0540">Nuclease</keyword>
<dbReference type="GO" id="GO:0000287">
    <property type="term" value="F:magnesium ion binding"/>
    <property type="evidence" value="ECO:0007669"/>
    <property type="project" value="InterPro"/>
</dbReference>
<evidence type="ECO:0000313" key="2">
    <source>
        <dbReference type="Proteomes" id="UP000537260"/>
    </source>
</evidence>
<dbReference type="SUPFAM" id="SSF103084">
    <property type="entry name" value="Holliday junction resolvase RusA"/>
    <property type="match status" value="1"/>
</dbReference>
<accession>A0A7Z0J5H7</accession>
<protein>
    <submittedName>
        <fullName evidence="1">Holliday junction resolvase RusA-like endonuclease</fullName>
    </submittedName>
</protein>
<organism evidence="1 2">
    <name type="scientific">Glaciibacter psychrotolerans</name>
    <dbReference type="NCBI Taxonomy" id="670054"/>
    <lineage>
        <taxon>Bacteria</taxon>
        <taxon>Bacillati</taxon>
        <taxon>Actinomycetota</taxon>
        <taxon>Actinomycetes</taxon>
        <taxon>Micrococcales</taxon>
        <taxon>Microbacteriaceae</taxon>
        <taxon>Glaciibacter</taxon>
    </lineage>
</organism>
<proteinExistence type="predicted"/>
<keyword evidence="1" id="KW-0378">Hydrolase</keyword>